<dbReference type="AlphaFoldDB" id="A0A7J7IJ06"/>
<protein>
    <submittedName>
        <fullName evidence="1">Uncharacterized protein</fullName>
    </submittedName>
</protein>
<dbReference type="InterPro" id="IPR036412">
    <property type="entry name" value="HAD-like_sf"/>
</dbReference>
<dbReference type="SUPFAM" id="SSF56784">
    <property type="entry name" value="HAD-like"/>
    <property type="match status" value="1"/>
</dbReference>
<dbReference type="GO" id="GO:0005829">
    <property type="term" value="C:cytosol"/>
    <property type="evidence" value="ECO:0007669"/>
    <property type="project" value="TreeGrafter"/>
</dbReference>
<sequence>MQPGVLEMSGSKRGARDISTGSPRAFNYRVIASDMDGTFLARDHSVPARNIQAVLECIRRGILFLPATGKSRAGAMASVGPLASLLTSNDSHGAPGVYIQGLVVYGLRGELVYQQTLPRETARELVRVQRELRFGALVAYSGDRIVCEERNTYTERLVPYHEPEPDDSHGEAWERLLERPEHEFPIHKMLFVDSVERIRELRPLVEEAFSTTTLDRTRPPLNAPSNQIGEHTSSPVSRQHLVQHTSHGRCVQACPDMLEVLPANANKGDGLRRLLEHLGIRAEEVVAIGDAENDIEMIRYAGLGIAVGNALPILKDAADVVLDVTNDDAAVAAAVERFFLIHSTT</sequence>
<dbReference type="Proteomes" id="UP000530660">
    <property type="component" value="Unassembled WGS sequence"/>
</dbReference>
<reference evidence="1 2" key="1">
    <citation type="journal article" date="2020" name="J. Phycol.">
        <title>Comparative genome analysis reveals Cyanidiococcus gen. nov., a new extremophilic red algal genus sister to Cyanidioschyzon (Cyanidioschyzonaceae, Rhodophyta).</title>
        <authorList>
            <person name="Liu S.-L."/>
            <person name="Chiang Y.-R."/>
            <person name="Yoon H.S."/>
            <person name="Fu H.-Y."/>
        </authorList>
    </citation>
    <scope>NUCLEOTIDE SEQUENCE [LARGE SCALE GENOMIC DNA]</scope>
    <source>
        <strain evidence="1 2">THAL066</strain>
    </source>
</reference>
<dbReference type="GO" id="GO:0016791">
    <property type="term" value="F:phosphatase activity"/>
    <property type="evidence" value="ECO:0007669"/>
    <property type="project" value="TreeGrafter"/>
</dbReference>
<dbReference type="OrthoDB" id="27226at2759"/>
<organism evidence="1 2">
    <name type="scientific">Cyanidiococcus yangmingshanensis</name>
    <dbReference type="NCBI Taxonomy" id="2690220"/>
    <lineage>
        <taxon>Eukaryota</taxon>
        <taxon>Rhodophyta</taxon>
        <taxon>Bangiophyceae</taxon>
        <taxon>Cyanidiales</taxon>
        <taxon>Cyanidiaceae</taxon>
        <taxon>Cyanidiococcus</taxon>
    </lineage>
</organism>
<keyword evidence="2" id="KW-1185">Reference proteome</keyword>
<gene>
    <name evidence="1" type="ORF">F1559_003674</name>
</gene>
<evidence type="ECO:0000313" key="2">
    <source>
        <dbReference type="Proteomes" id="UP000530660"/>
    </source>
</evidence>
<evidence type="ECO:0000313" key="1">
    <source>
        <dbReference type="EMBL" id="KAF6003073.1"/>
    </source>
</evidence>
<dbReference type="InterPro" id="IPR023214">
    <property type="entry name" value="HAD_sf"/>
</dbReference>
<proteinExistence type="predicted"/>
<dbReference type="SFLD" id="SFLDG01140">
    <property type="entry name" value="C2.B:_Phosphomannomutase_and_P"/>
    <property type="match status" value="1"/>
</dbReference>
<dbReference type="SFLD" id="SFLDS00003">
    <property type="entry name" value="Haloacid_Dehalogenase"/>
    <property type="match status" value="1"/>
</dbReference>
<accession>A0A7J7IJ06</accession>
<name>A0A7J7IJ06_9RHOD</name>
<dbReference type="PANTHER" id="PTHR10000:SF8">
    <property type="entry name" value="HAD SUPERFAMILY HYDROLASE-LIKE, TYPE 3"/>
    <property type="match status" value="1"/>
</dbReference>
<dbReference type="Gene3D" id="3.40.50.1000">
    <property type="entry name" value="HAD superfamily/HAD-like"/>
    <property type="match status" value="1"/>
</dbReference>
<dbReference type="EMBL" id="VWRR01000008">
    <property type="protein sequence ID" value="KAF6003073.1"/>
    <property type="molecule type" value="Genomic_DNA"/>
</dbReference>
<comment type="caution">
    <text evidence="1">The sequence shown here is derived from an EMBL/GenBank/DDBJ whole genome shotgun (WGS) entry which is preliminary data.</text>
</comment>
<dbReference type="Gene3D" id="3.30.1240.10">
    <property type="match status" value="1"/>
</dbReference>
<dbReference type="GO" id="GO:0000287">
    <property type="term" value="F:magnesium ion binding"/>
    <property type="evidence" value="ECO:0007669"/>
    <property type="project" value="TreeGrafter"/>
</dbReference>
<dbReference type="NCBIfam" id="TIGR01484">
    <property type="entry name" value="HAD-SF-IIB"/>
    <property type="match status" value="1"/>
</dbReference>
<dbReference type="InterPro" id="IPR006379">
    <property type="entry name" value="HAD-SF_hydro_IIB"/>
</dbReference>
<dbReference type="Pfam" id="PF08282">
    <property type="entry name" value="Hydrolase_3"/>
    <property type="match status" value="2"/>
</dbReference>
<dbReference type="PANTHER" id="PTHR10000">
    <property type="entry name" value="PHOSPHOSERINE PHOSPHATASE"/>
    <property type="match status" value="1"/>
</dbReference>